<gene>
    <name evidence="2" type="ordered locus">PSMK_p00230</name>
</gene>
<evidence type="ECO:0000313" key="3">
    <source>
        <dbReference type="Proteomes" id="UP000007881"/>
    </source>
</evidence>
<proteinExistence type="predicted"/>
<dbReference type="EMBL" id="AP012339">
    <property type="protein sequence ID" value="BAM05385.1"/>
    <property type="molecule type" value="Genomic_DNA"/>
</dbReference>
<evidence type="ECO:0000313" key="2">
    <source>
        <dbReference type="EMBL" id="BAM05385.1"/>
    </source>
</evidence>
<name>I0IJE7_PHYMF</name>
<keyword evidence="1" id="KW-0472">Membrane</keyword>
<accession>I0IJE7</accession>
<dbReference type="RefSeq" id="WP_014438588.1">
    <property type="nucleotide sequence ID" value="NC_017081.1"/>
</dbReference>
<organism evidence="2 3">
    <name type="scientific">Phycisphaera mikurensis (strain NBRC 102666 / KCTC 22515 / FYK2301M01)</name>
    <dbReference type="NCBI Taxonomy" id="1142394"/>
    <lineage>
        <taxon>Bacteria</taxon>
        <taxon>Pseudomonadati</taxon>
        <taxon>Planctomycetota</taxon>
        <taxon>Phycisphaerae</taxon>
        <taxon>Phycisphaerales</taxon>
        <taxon>Phycisphaeraceae</taxon>
        <taxon>Phycisphaera</taxon>
    </lineage>
</organism>
<keyword evidence="1" id="KW-0812">Transmembrane</keyword>
<dbReference type="eggNOG" id="COG3696">
    <property type="taxonomic scope" value="Bacteria"/>
</dbReference>
<feature type="transmembrane region" description="Helical" evidence="1">
    <location>
        <begin position="12"/>
        <end position="30"/>
    </location>
</feature>
<keyword evidence="1" id="KW-1133">Transmembrane helix</keyword>
<geneLocation type="plasmid" evidence="2 3">
    <name>pPSMK1</name>
</geneLocation>
<reference evidence="2 3" key="1">
    <citation type="submission" date="2012-02" db="EMBL/GenBank/DDBJ databases">
        <title>Complete genome sequence of Phycisphaera mikurensis NBRC 102666.</title>
        <authorList>
            <person name="Ankai A."/>
            <person name="Hosoyama A."/>
            <person name="Terui Y."/>
            <person name="Sekine M."/>
            <person name="Fukai R."/>
            <person name="Kato Y."/>
            <person name="Nakamura S."/>
            <person name="Yamada-Narita S."/>
            <person name="Kawakoshi A."/>
            <person name="Fukunaga Y."/>
            <person name="Yamazaki S."/>
            <person name="Fujita N."/>
        </authorList>
    </citation>
    <scope>NUCLEOTIDE SEQUENCE [LARGE SCALE GENOMIC DNA]</scope>
    <source>
        <strain evidence="3">NBRC 102666 / KCTC 22515 / FYK2301M01</strain>
        <plasmid evidence="2 3">pPSMK1</plasmid>
    </source>
</reference>
<dbReference type="AlphaFoldDB" id="I0IJE7"/>
<dbReference type="HOGENOM" id="CLU_3237440_0_0_0"/>
<keyword evidence="3" id="KW-1185">Reference proteome</keyword>
<dbReference type="Proteomes" id="UP000007881">
    <property type="component" value="Plasmid pPSMK1"/>
</dbReference>
<sequence>MQRLAAPTPGGLTTSFVAELLLYPVLFYTAKRIAMKRAESAWA</sequence>
<protein>
    <submittedName>
        <fullName evidence="2">Uncharacterized protein</fullName>
    </submittedName>
</protein>
<evidence type="ECO:0000256" key="1">
    <source>
        <dbReference type="SAM" id="Phobius"/>
    </source>
</evidence>
<dbReference type="KEGG" id="phm:PSMK_p00230"/>
<keyword evidence="2" id="KW-0614">Plasmid</keyword>